<dbReference type="EMBL" id="GEBQ01006001">
    <property type="protein sequence ID" value="JAT33976.1"/>
    <property type="molecule type" value="Transcribed_RNA"/>
</dbReference>
<protein>
    <submittedName>
        <fullName evidence="2">Uncharacterized protein</fullName>
    </submittedName>
</protein>
<dbReference type="AlphaFoldDB" id="A0A1B6MDH5"/>
<feature type="compositionally biased region" description="Pro residues" evidence="1">
    <location>
        <begin position="122"/>
        <end position="134"/>
    </location>
</feature>
<organism evidence="2">
    <name type="scientific">Graphocephala atropunctata</name>
    <dbReference type="NCBI Taxonomy" id="36148"/>
    <lineage>
        <taxon>Eukaryota</taxon>
        <taxon>Metazoa</taxon>
        <taxon>Ecdysozoa</taxon>
        <taxon>Arthropoda</taxon>
        <taxon>Hexapoda</taxon>
        <taxon>Insecta</taxon>
        <taxon>Pterygota</taxon>
        <taxon>Neoptera</taxon>
        <taxon>Paraneoptera</taxon>
        <taxon>Hemiptera</taxon>
        <taxon>Auchenorrhyncha</taxon>
        <taxon>Membracoidea</taxon>
        <taxon>Cicadellidae</taxon>
        <taxon>Cicadellinae</taxon>
        <taxon>Cicadellini</taxon>
        <taxon>Graphocephala</taxon>
    </lineage>
</organism>
<accession>A0A1B6MDH5</accession>
<feature type="region of interest" description="Disordered" evidence="1">
    <location>
        <begin position="119"/>
        <end position="141"/>
    </location>
</feature>
<gene>
    <name evidence="2" type="ORF">g.27366</name>
</gene>
<evidence type="ECO:0000313" key="2">
    <source>
        <dbReference type="EMBL" id="JAT33976.1"/>
    </source>
</evidence>
<proteinExistence type="predicted"/>
<evidence type="ECO:0000256" key="1">
    <source>
        <dbReference type="SAM" id="MobiDB-lite"/>
    </source>
</evidence>
<reference evidence="2" key="1">
    <citation type="submission" date="2015-11" db="EMBL/GenBank/DDBJ databases">
        <title>De novo transcriptome assembly of four potential Pierce s Disease insect vectors from Arizona vineyards.</title>
        <authorList>
            <person name="Tassone E.E."/>
        </authorList>
    </citation>
    <scope>NUCLEOTIDE SEQUENCE</scope>
</reference>
<sequence>MFSLIYIFMSKVQSGCVLLGSTFTKWDVMEEDDQAEERDPFRRFNKCSKRKLEYDSETSVLVKRAKFQSFDDFVPDDARQFGADVAFRMSNLVSDYSKCFARANIHRVLLEAETYERSQRPSAPPWPLDPPEWPPFDNRSVSSDKTVSTVLADEIYPIVPRTPPTIPPLCDTSSEQCIEKEDHPYTMPFICKLS</sequence>
<name>A0A1B6MDH5_9HEMI</name>